<dbReference type="InterPro" id="IPR032675">
    <property type="entry name" value="LRR_dom_sf"/>
</dbReference>
<dbReference type="PANTHER" id="PTHR48057">
    <property type="entry name" value="LEUCINE-RICH REPEAT SERINE/THREONINE-PROTEIN KINASE 1"/>
    <property type="match status" value="1"/>
</dbReference>
<proteinExistence type="predicted"/>
<organism evidence="1">
    <name type="scientific">viral metagenome</name>
    <dbReference type="NCBI Taxonomy" id="1070528"/>
    <lineage>
        <taxon>unclassified sequences</taxon>
        <taxon>metagenomes</taxon>
        <taxon>organismal metagenomes</taxon>
    </lineage>
</organism>
<accession>A0A6C0C8T9</accession>
<dbReference type="SUPFAM" id="SSF52058">
    <property type="entry name" value="L domain-like"/>
    <property type="match status" value="1"/>
</dbReference>
<dbReference type="InterPro" id="IPR052595">
    <property type="entry name" value="LRRC69/RLP"/>
</dbReference>
<sequence>MFIDILPHEIISQWLTSISSQTCRLWYSIWCAKPMAVTMCRYIAFEYKFSELSLFALSKFKNLTELSLGSLPYFLDIGSLTTLKTLYLGPNHYVNDTTLCKLTNITTLSLAHNQYITDKSLQCLTKIVDLDIYANDQITSAMLKTLTNLTKLGIGRNNTNMNDSLERLTKLSRLILKGYKFVADKTIMNLANITYLRIEGDNDITDNSLRNLTNLKSIRLQNFNHTKYESLKFLTNLTELDLRCDVITDHELGKIGSLRLLTITNQTCSSTSKAIGKLTNLEKLQIQHSGCVRNRDLFELTNLNELLLSGCSGRRRNQLWRVLPNTIITDDCVQYN</sequence>
<evidence type="ECO:0000313" key="1">
    <source>
        <dbReference type="EMBL" id="QHT00512.1"/>
    </source>
</evidence>
<dbReference type="AlphaFoldDB" id="A0A6C0C8T9"/>
<dbReference type="Gene3D" id="3.80.10.10">
    <property type="entry name" value="Ribonuclease Inhibitor"/>
    <property type="match status" value="2"/>
</dbReference>
<reference evidence="1" key="1">
    <citation type="journal article" date="2020" name="Nature">
        <title>Giant virus diversity and host interactions through global metagenomics.</title>
        <authorList>
            <person name="Schulz F."/>
            <person name="Roux S."/>
            <person name="Paez-Espino D."/>
            <person name="Jungbluth S."/>
            <person name="Walsh D.A."/>
            <person name="Denef V.J."/>
            <person name="McMahon K.D."/>
            <person name="Konstantinidis K.T."/>
            <person name="Eloe-Fadrosh E.A."/>
            <person name="Kyrpides N.C."/>
            <person name="Woyke T."/>
        </authorList>
    </citation>
    <scope>NUCLEOTIDE SEQUENCE</scope>
    <source>
        <strain evidence="1">GVMAG-M-3300020192-26</strain>
    </source>
</reference>
<name>A0A6C0C8T9_9ZZZZ</name>
<protein>
    <submittedName>
        <fullName evidence="1">Uncharacterized protein</fullName>
    </submittedName>
</protein>
<dbReference type="PANTHER" id="PTHR48057:SF7">
    <property type="entry name" value="LEUCINE-RICH REPEAT SERINE_THREONINE-PROTEIN KINASE 1"/>
    <property type="match status" value="1"/>
</dbReference>
<dbReference type="SMART" id="SM00367">
    <property type="entry name" value="LRR_CC"/>
    <property type="match status" value="4"/>
</dbReference>
<dbReference type="EMBL" id="MN739356">
    <property type="protein sequence ID" value="QHT00512.1"/>
    <property type="molecule type" value="Genomic_DNA"/>
</dbReference>
<dbReference type="InterPro" id="IPR006553">
    <property type="entry name" value="Leu-rich_rpt_Cys-con_subtyp"/>
</dbReference>